<dbReference type="PANTHER" id="PTHR30469">
    <property type="entry name" value="MULTIDRUG RESISTANCE PROTEIN MDTA"/>
    <property type="match status" value="1"/>
</dbReference>
<gene>
    <name evidence="7" type="ORF">Rleg9DRAFT_6888</name>
</gene>
<keyword evidence="4" id="KW-0812">Transmembrane</keyword>
<comment type="similarity">
    <text evidence="1">Belongs to the membrane fusion protein (MFP) (TC 8.A.1) family.</text>
</comment>
<evidence type="ECO:0000256" key="1">
    <source>
        <dbReference type="ARBA" id="ARBA00009477"/>
    </source>
</evidence>
<protein>
    <submittedName>
        <fullName evidence="7">RND family efflux transporter, MFP subunit</fullName>
    </submittedName>
</protein>
<dbReference type="EMBL" id="JH719381">
    <property type="protein sequence ID" value="EJB07867.1"/>
    <property type="molecule type" value="Genomic_DNA"/>
</dbReference>
<accession>I9NM37</accession>
<dbReference type="RefSeq" id="WP_003593764.1">
    <property type="nucleotide sequence ID" value="NZ_JH719381.1"/>
</dbReference>
<dbReference type="SUPFAM" id="SSF111369">
    <property type="entry name" value="HlyD-like secretion proteins"/>
    <property type="match status" value="1"/>
</dbReference>
<dbReference type="Proteomes" id="UP000005092">
    <property type="component" value="Unassembled WGS sequence"/>
</dbReference>
<dbReference type="AlphaFoldDB" id="I9NM37"/>
<proteinExistence type="inferred from homology"/>
<dbReference type="InterPro" id="IPR058625">
    <property type="entry name" value="MdtA-like_BSH"/>
</dbReference>
<evidence type="ECO:0000256" key="3">
    <source>
        <dbReference type="SAM" id="MobiDB-lite"/>
    </source>
</evidence>
<dbReference type="Pfam" id="PF25917">
    <property type="entry name" value="BSH_RND"/>
    <property type="match status" value="1"/>
</dbReference>
<feature type="transmembrane region" description="Helical" evidence="4">
    <location>
        <begin position="53"/>
        <end position="74"/>
    </location>
</feature>
<dbReference type="OrthoDB" id="9806939at2"/>
<dbReference type="Pfam" id="PF25954">
    <property type="entry name" value="Beta-barrel_RND_2"/>
    <property type="match status" value="1"/>
</dbReference>
<evidence type="ECO:0000259" key="5">
    <source>
        <dbReference type="Pfam" id="PF25917"/>
    </source>
</evidence>
<dbReference type="HOGENOM" id="CLU_055808_0_0_5"/>
<name>I9NM37_RHILT</name>
<dbReference type="InterPro" id="IPR058792">
    <property type="entry name" value="Beta-barrel_RND_2"/>
</dbReference>
<dbReference type="Gene3D" id="1.10.287.470">
    <property type="entry name" value="Helix hairpin bin"/>
    <property type="match status" value="1"/>
</dbReference>
<evidence type="ECO:0000313" key="8">
    <source>
        <dbReference type="Proteomes" id="UP000005092"/>
    </source>
</evidence>
<organism evidence="7 8">
    <name type="scientific">Rhizobium leguminosarum bv. trifolii WSM597</name>
    <dbReference type="NCBI Taxonomy" id="754764"/>
    <lineage>
        <taxon>Bacteria</taxon>
        <taxon>Pseudomonadati</taxon>
        <taxon>Pseudomonadota</taxon>
        <taxon>Alphaproteobacteria</taxon>
        <taxon>Hyphomicrobiales</taxon>
        <taxon>Rhizobiaceae</taxon>
        <taxon>Rhizobium/Agrobacterium group</taxon>
        <taxon>Rhizobium</taxon>
    </lineage>
</organism>
<dbReference type="PANTHER" id="PTHR30469:SF15">
    <property type="entry name" value="HLYD FAMILY OF SECRETION PROTEINS"/>
    <property type="match status" value="1"/>
</dbReference>
<feature type="domain" description="Multidrug resistance protein MdtA-like barrel-sandwich hybrid" evidence="5">
    <location>
        <begin position="142"/>
        <end position="288"/>
    </location>
</feature>
<keyword evidence="4" id="KW-0472">Membrane</keyword>
<evidence type="ECO:0000259" key="6">
    <source>
        <dbReference type="Pfam" id="PF25954"/>
    </source>
</evidence>
<feature type="domain" description="CusB-like beta-barrel" evidence="6">
    <location>
        <begin position="310"/>
        <end position="381"/>
    </location>
</feature>
<feature type="coiled-coil region" evidence="2">
    <location>
        <begin position="227"/>
        <end position="268"/>
    </location>
</feature>
<dbReference type="Gene3D" id="2.40.50.100">
    <property type="match status" value="1"/>
</dbReference>
<sequence>MFEVAISAGSAMFAGMNTTSEHDRDLAAKLRSLSIEPAAFKTEPPKPHARRRLITGAMLVLAAAASLAAALFYGPETLQRIETSLAGFSGRDLAISADGVEARARDGAAVEGVRTPTEGGAKSTAALPREVTGSGYVVAPDIATVFSKYEGRIVAVEVEAGDSVVAGQVLVRLDDAGARFALRGAEIAGRAAALALEARTIELAQARSSFARSERLAGRDAMSAQALEEARTAVDKAENAALQARQDVEKAELEIDKAREQLEALTVRAPISGTVTRLDAHIGDTVLSREDSVREDESLLAITDTASLVIDADVAEANIARMRPGLSGEAVLDGFPGQPFAIAVSKIAPVVSREKGTVTLRLSLTSPPPGMRPAMAARIRLLVGEEAASDGAYHPPPSFEAPAFGLRTSG</sequence>
<keyword evidence="4" id="KW-1133">Transmembrane helix</keyword>
<dbReference type="GO" id="GO:0015562">
    <property type="term" value="F:efflux transmembrane transporter activity"/>
    <property type="evidence" value="ECO:0007669"/>
    <property type="project" value="TreeGrafter"/>
</dbReference>
<reference evidence="7 8" key="1">
    <citation type="submission" date="2012-02" db="EMBL/GenBank/DDBJ databases">
        <title>Improved High-Quality Draft Sequence of Rhizobium leguminosarum bv. trifolii WSM597.</title>
        <authorList>
            <consortium name="US DOE Joint Genome Institute"/>
            <person name="Lucas S."/>
            <person name="Han J."/>
            <person name="Lapidus A."/>
            <person name="Cheng J.-F."/>
            <person name="Goodwin L."/>
            <person name="Pitluck S."/>
            <person name="Peters L."/>
            <person name="Ovchinnikova G."/>
            <person name="Held B."/>
            <person name="Detter J.C."/>
            <person name="Han C."/>
            <person name="Tapia R."/>
            <person name="Land M."/>
            <person name="Hauser L."/>
            <person name="Kyrpides N."/>
            <person name="Ivanova N."/>
            <person name="Pagani I."/>
            <person name="Brau L."/>
            <person name="Yates R."/>
            <person name="O'Hara G."/>
            <person name="Rui T."/>
            <person name="Howieson J."/>
            <person name="Reeve W."/>
            <person name="Woyke T."/>
        </authorList>
    </citation>
    <scope>NUCLEOTIDE SEQUENCE [LARGE SCALE GENOMIC DNA]</scope>
    <source>
        <strain evidence="7 8">WSM597</strain>
    </source>
</reference>
<evidence type="ECO:0000313" key="7">
    <source>
        <dbReference type="EMBL" id="EJB07867.1"/>
    </source>
</evidence>
<dbReference type="Gene3D" id="2.40.30.170">
    <property type="match status" value="1"/>
</dbReference>
<dbReference type="NCBIfam" id="TIGR01730">
    <property type="entry name" value="RND_mfp"/>
    <property type="match status" value="1"/>
</dbReference>
<dbReference type="InterPro" id="IPR006143">
    <property type="entry name" value="RND_pump_MFP"/>
</dbReference>
<feature type="region of interest" description="Disordered" evidence="3">
    <location>
        <begin position="391"/>
        <end position="410"/>
    </location>
</feature>
<evidence type="ECO:0000256" key="2">
    <source>
        <dbReference type="SAM" id="Coils"/>
    </source>
</evidence>
<evidence type="ECO:0000256" key="4">
    <source>
        <dbReference type="SAM" id="Phobius"/>
    </source>
</evidence>
<dbReference type="GO" id="GO:1990281">
    <property type="term" value="C:efflux pump complex"/>
    <property type="evidence" value="ECO:0007669"/>
    <property type="project" value="TreeGrafter"/>
</dbReference>
<keyword evidence="2" id="KW-0175">Coiled coil</keyword>